<dbReference type="EMBL" id="UYYF01004327">
    <property type="protein sequence ID" value="VDN02435.1"/>
    <property type="molecule type" value="Genomic_DNA"/>
</dbReference>
<reference evidence="2 3" key="2">
    <citation type="submission" date="2018-11" db="EMBL/GenBank/DDBJ databases">
        <authorList>
            <consortium name="Pathogen Informatics"/>
        </authorList>
    </citation>
    <scope>NUCLEOTIDE SEQUENCE [LARGE SCALE GENOMIC DNA]</scope>
</reference>
<feature type="compositionally biased region" description="Basic and acidic residues" evidence="1">
    <location>
        <begin position="39"/>
        <end position="56"/>
    </location>
</feature>
<organism evidence="4">
    <name type="scientific">Thelazia callipaeda</name>
    <name type="common">Oriental eyeworm</name>
    <name type="synonym">Parasitic nematode</name>
    <dbReference type="NCBI Taxonomy" id="103827"/>
    <lineage>
        <taxon>Eukaryota</taxon>
        <taxon>Metazoa</taxon>
        <taxon>Ecdysozoa</taxon>
        <taxon>Nematoda</taxon>
        <taxon>Chromadorea</taxon>
        <taxon>Rhabditida</taxon>
        <taxon>Spirurina</taxon>
        <taxon>Spiruromorpha</taxon>
        <taxon>Thelazioidea</taxon>
        <taxon>Thelaziidae</taxon>
        <taxon>Thelazia</taxon>
    </lineage>
</organism>
<dbReference type="WBParaSite" id="TCLT_0000523101-mRNA-1">
    <property type="protein sequence ID" value="TCLT_0000523101-mRNA-1"/>
    <property type="gene ID" value="TCLT_0000523101"/>
</dbReference>
<sequence length="176" mass="19382">MLGWLITHSRTLGASPSMGGAQSKPKQKESEITASKNQLEPKTDQKQPGLDHKDIAPSDQKQPVLDHKEVASLDQKQPESDHKDVAPSDQKFESDHKHKDSSDKHQPLPETIAQSASGTELACEVYIPKFRAGFVPQVIIGNTPTENVHTAIEASPTLIKEIAQQVQSFIKNYNEV</sequence>
<gene>
    <name evidence="2" type="ORF">TCLT_LOCUS5220</name>
</gene>
<dbReference type="AlphaFoldDB" id="A0A0N5CXT7"/>
<feature type="compositionally biased region" description="Basic and acidic residues" evidence="1">
    <location>
        <begin position="64"/>
        <end position="107"/>
    </location>
</feature>
<proteinExistence type="predicted"/>
<name>A0A0N5CXT7_THECL</name>
<keyword evidence="3" id="KW-1185">Reference proteome</keyword>
<accession>A0A0N5CXT7</accession>
<reference evidence="4" key="1">
    <citation type="submission" date="2017-02" db="UniProtKB">
        <authorList>
            <consortium name="WormBaseParasite"/>
        </authorList>
    </citation>
    <scope>IDENTIFICATION</scope>
</reference>
<feature type="region of interest" description="Disordered" evidence="1">
    <location>
        <begin position="1"/>
        <end position="117"/>
    </location>
</feature>
<protein>
    <submittedName>
        <fullName evidence="4">Spore germination protein</fullName>
    </submittedName>
</protein>
<evidence type="ECO:0000313" key="2">
    <source>
        <dbReference type="EMBL" id="VDN02435.1"/>
    </source>
</evidence>
<dbReference type="Proteomes" id="UP000276776">
    <property type="component" value="Unassembled WGS sequence"/>
</dbReference>
<evidence type="ECO:0000256" key="1">
    <source>
        <dbReference type="SAM" id="MobiDB-lite"/>
    </source>
</evidence>
<evidence type="ECO:0000313" key="4">
    <source>
        <dbReference type="WBParaSite" id="TCLT_0000523101-mRNA-1"/>
    </source>
</evidence>
<evidence type="ECO:0000313" key="3">
    <source>
        <dbReference type="Proteomes" id="UP000276776"/>
    </source>
</evidence>